<dbReference type="InterPro" id="IPR015590">
    <property type="entry name" value="Aldehyde_DH_dom"/>
</dbReference>
<gene>
    <name evidence="9" type="ORF">OV079_30515</name>
</gene>
<evidence type="ECO:0000256" key="7">
    <source>
        <dbReference type="RuleBase" id="RU003345"/>
    </source>
</evidence>
<dbReference type="Proteomes" id="UP001150924">
    <property type="component" value="Unassembled WGS sequence"/>
</dbReference>
<keyword evidence="10" id="KW-1185">Reference proteome</keyword>
<dbReference type="InterPro" id="IPR012394">
    <property type="entry name" value="Aldehyde_DH_NAD(P)"/>
</dbReference>
<evidence type="ECO:0000256" key="4">
    <source>
        <dbReference type="PIRNR" id="PIRNR036492"/>
    </source>
</evidence>
<evidence type="ECO:0000259" key="8">
    <source>
        <dbReference type="Pfam" id="PF00171"/>
    </source>
</evidence>
<dbReference type="PIRSF" id="PIRSF036492">
    <property type="entry name" value="ALDH"/>
    <property type="match status" value="1"/>
</dbReference>
<keyword evidence="2 4" id="KW-0560">Oxidoreductase</keyword>
<dbReference type="InterPro" id="IPR016163">
    <property type="entry name" value="Ald_DH_C"/>
</dbReference>
<dbReference type="PROSITE" id="PS00070">
    <property type="entry name" value="ALDEHYDE_DEHYDR_CYS"/>
    <property type="match status" value="1"/>
</dbReference>
<evidence type="ECO:0000256" key="6">
    <source>
        <dbReference type="PROSITE-ProRule" id="PRU10007"/>
    </source>
</evidence>
<dbReference type="InterPro" id="IPR016160">
    <property type="entry name" value="Ald_DH_CS_CYS"/>
</dbReference>
<dbReference type="GO" id="GO:0006081">
    <property type="term" value="P:aldehyde metabolic process"/>
    <property type="evidence" value="ECO:0007669"/>
    <property type="project" value="InterPro"/>
</dbReference>
<feature type="active site" evidence="5">
    <location>
        <position position="259"/>
    </location>
</feature>
<evidence type="ECO:0000256" key="5">
    <source>
        <dbReference type="PIRSR" id="PIRSR036492-1"/>
    </source>
</evidence>
<dbReference type="RefSeq" id="WP_267772531.1">
    <property type="nucleotide sequence ID" value="NZ_JAPNKE010000002.1"/>
</dbReference>
<accession>A0A9X3ET80</accession>
<dbReference type="GO" id="GO:0005737">
    <property type="term" value="C:cytoplasm"/>
    <property type="evidence" value="ECO:0007669"/>
    <property type="project" value="TreeGrafter"/>
</dbReference>
<evidence type="ECO:0000256" key="2">
    <source>
        <dbReference type="ARBA" id="ARBA00023002"/>
    </source>
</evidence>
<dbReference type="GO" id="GO:0004029">
    <property type="term" value="F:aldehyde dehydrogenase (NAD+) activity"/>
    <property type="evidence" value="ECO:0007669"/>
    <property type="project" value="TreeGrafter"/>
</dbReference>
<dbReference type="SUPFAM" id="SSF53720">
    <property type="entry name" value="ALDH-like"/>
    <property type="match status" value="1"/>
</dbReference>
<protein>
    <recommendedName>
        <fullName evidence="4">Aldehyde dehydrogenase</fullName>
    </recommendedName>
</protein>
<keyword evidence="3" id="KW-0520">NAD</keyword>
<feature type="active site" evidence="5 6">
    <location>
        <position position="225"/>
    </location>
</feature>
<reference evidence="9" key="1">
    <citation type="submission" date="2022-11" db="EMBL/GenBank/DDBJ databases">
        <title>Minimal conservation of predation-associated metabolite biosynthetic gene clusters underscores biosynthetic potential of Myxococcota including descriptions for ten novel species: Archangium lansinium sp. nov., Myxococcus landrumus sp. nov., Nannocystis bai.</title>
        <authorList>
            <person name="Ahearne A."/>
            <person name="Stevens C."/>
            <person name="Phillips K."/>
        </authorList>
    </citation>
    <scope>NUCLEOTIDE SEQUENCE</scope>
    <source>
        <strain evidence="9">Na p29</strain>
    </source>
</reference>
<evidence type="ECO:0000256" key="3">
    <source>
        <dbReference type="ARBA" id="ARBA00023027"/>
    </source>
</evidence>
<dbReference type="InterPro" id="IPR029510">
    <property type="entry name" value="Ald_DH_CS_GLU"/>
</dbReference>
<dbReference type="Gene3D" id="3.40.605.10">
    <property type="entry name" value="Aldehyde Dehydrogenase, Chain A, domain 1"/>
    <property type="match status" value="1"/>
</dbReference>
<feature type="domain" description="Aldehyde dehydrogenase" evidence="8">
    <location>
        <begin position="11"/>
        <end position="452"/>
    </location>
</feature>
<proteinExistence type="inferred from homology"/>
<organism evidence="9 10">
    <name type="scientific">Nannocystis pusilla</name>
    <dbReference type="NCBI Taxonomy" id="889268"/>
    <lineage>
        <taxon>Bacteria</taxon>
        <taxon>Pseudomonadati</taxon>
        <taxon>Myxococcota</taxon>
        <taxon>Polyangia</taxon>
        <taxon>Nannocystales</taxon>
        <taxon>Nannocystaceae</taxon>
        <taxon>Nannocystis</taxon>
    </lineage>
</organism>
<comment type="caution">
    <text evidence="9">The sequence shown here is derived from an EMBL/GenBank/DDBJ whole genome shotgun (WGS) entry which is preliminary data.</text>
</comment>
<dbReference type="Gene3D" id="3.40.309.10">
    <property type="entry name" value="Aldehyde Dehydrogenase, Chain A, domain 2"/>
    <property type="match status" value="1"/>
</dbReference>
<evidence type="ECO:0000256" key="1">
    <source>
        <dbReference type="ARBA" id="ARBA00009986"/>
    </source>
</evidence>
<dbReference type="CDD" id="cd07133">
    <property type="entry name" value="ALDH_CALDH_CalB"/>
    <property type="match status" value="1"/>
</dbReference>
<dbReference type="InterPro" id="IPR016161">
    <property type="entry name" value="Ald_DH/histidinol_DH"/>
</dbReference>
<name>A0A9X3ET80_9BACT</name>
<evidence type="ECO:0000313" key="9">
    <source>
        <dbReference type="EMBL" id="MCY1009818.1"/>
    </source>
</evidence>
<comment type="similarity">
    <text evidence="1 4 7">Belongs to the aldehyde dehydrogenase family.</text>
</comment>
<dbReference type="PANTHER" id="PTHR43570:SF20">
    <property type="entry name" value="ALDEHYDE DEHYDROGENASE ALDX-RELATED"/>
    <property type="match status" value="1"/>
</dbReference>
<dbReference type="EMBL" id="JAPNKE010000002">
    <property type="protein sequence ID" value="MCY1009818.1"/>
    <property type="molecule type" value="Genomic_DNA"/>
</dbReference>
<dbReference type="Pfam" id="PF00171">
    <property type="entry name" value="Aldedh"/>
    <property type="match status" value="1"/>
</dbReference>
<dbReference type="PROSITE" id="PS00687">
    <property type="entry name" value="ALDEHYDE_DEHYDR_GLU"/>
    <property type="match status" value="1"/>
</dbReference>
<evidence type="ECO:0000313" key="10">
    <source>
        <dbReference type="Proteomes" id="UP001150924"/>
    </source>
</evidence>
<dbReference type="InterPro" id="IPR016162">
    <property type="entry name" value="Ald_DH_N"/>
</dbReference>
<dbReference type="PANTHER" id="PTHR43570">
    <property type="entry name" value="ALDEHYDE DEHYDROGENASE"/>
    <property type="match status" value="1"/>
</dbReference>
<dbReference type="AlphaFoldDB" id="A0A9X3ET80"/>
<sequence>MENQQAASDESTLAHMRDVLRRQREAFTAELPVGAAIRKDRLRRALELVMNNQDRLTQALSADFGHRSATQSTITDIMSSVKALKHALAHVDRWMRPEKRKLDFPLALLGARAHVEHQPKGVVGIISPWNFPVYLTFDPLAQIFAAGNRAMVKPSEHTPRTAELMRELAARFFPEHELAFILGGADVGKAFAGLPFDHLIFTGGTGIARHILHAAADNLVPTTLELGGKSPVIVGESADVARATERVVAGKLLNAGQVCLAPDYMLVPRAKEQAIVAALQAAVARLYPTMLANDDYTSIVDGRHRERLQGLLEDAKAKGAEVIAINPGNEDFAGARSNKMPLHLVRNTKPEMRVTREEIFGPILPIVPYDRTEEAIAYVNAGERPLALYYFGDDSDEERRVVERTVSGGVTLNDVVFHGVPEDLPFGGIGPSGMGSYHGFDGFKTFSHTKAIYKQPKLDIAGLAGLKPPYNEKTRKTLKREIGG</sequence>